<feature type="region of interest" description="Disordered" evidence="1">
    <location>
        <begin position="58"/>
        <end position="79"/>
    </location>
</feature>
<dbReference type="Proteomes" id="UP000324222">
    <property type="component" value="Unassembled WGS sequence"/>
</dbReference>
<organism evidence="2 3">
    <name type="scientific">Portunus trituberculatus</name>
    <name type="common">Swimming crab</name>
    <name type="synonym">Neptunus trituberculatus</name>
    <dbReference type="NCBI Taxonomy" id="210409"/>
    <lineage>
        <taxon>Eukaryota</taxon>
        <taxon>Metazoa</taxon>
        <taxon>Ecdysozoa</taxon>
        <taxon>Arthropoda</taxon>
        <taxon>Crustacea</taxon>
        <taxon>Multicrustacea</taxon>
        <taxon>Malacostraca</taxon>
        <taxon>Eumalacostraca</taxon>
        <taxon>Eucarida</taxon>
        <taxon>Decapoda</taxon>
        <taxon>Pleocyemata</taxon>
        <taxon>Brachyura</taxon>
        <taxon>Eubrachyura</taxon>
        <taxon>Portunoidea</taxon>
        <taxon>Portunidae</taxon>
        <taxon>Portuninae</taxon>
        <taxon>Portunus</taxon>
    </lineage>
</organism>
<protein>
    <submittedName>
        <fullName evidence="2">Uncharacterized protein</fullName>
    </submittedName>
</protein>
<feature type="region of interest" description="Disordered" evidence="1">
    <location>
        <begin position="1"/>
        <end position="40"/>
    </location>
</feature>
<name>A0A5B7K2E1_PORTR</name>
<comment type="caution">
    <text evidence="2">The sequence shown here is derived from an EMBL/GenBank/DDBJ whole genome shotgun (WGS) entry which is preliminary data.</text>
</comment>
<evidence type="ECO:0000313" key="3">
    <source>
        <dbReference type="Proteomes" id="UP000324222"/>
    </source>
</evidence>
<proteinExistence type="predicted"/>
<evidence type="ECO:0000313" key="2">
    <source>
        <dbReference type="EMBL" id="MPD02603.1"/>
    </source>
</evidence>
<dbReference type="EMBL" id="VSRR010132215">
    <property type="protein sequence ID" value="MPD02603.1"/>
    <property type="molecule type" value="Genomic_DNA"/>
</dbReference>
<feature type="compositionally biased region" description="Polar residues" evidence="1">
    <location>
        <begin position="59"/>
        <end position="70"/>
    </location>
</feature>
<accession>A0A5B7K2E1</accession>
<evidence type="ECO:0000256" key="1">
    <source>
        <dbReference type="SAM" id="MobiDB-lite"/>
    </source>
</evidence>
<feature type="compositionally biased region" description="Basic and acidic residues" evidence="1">
    <location>
        <begin position="25"/>
        <end position="37"/>
    </location>
</feature>
<reference evidence="2 3" key="1">
    <citation type="submission" date="2019-05" db="EMBL/GenBank/DDBJ databases">
        <title>Another draft genome of Portunus trituberculatus and its Hox gene families provides insights of decapod evolution.</title>
        <authorList>
            <person name="Jeong J.-H."/>
            <person name="Song I."/>
            <person name="Kim S."/>
            <person name="Choi T."/>
            <person name="Kim D."/>
            <person name="Ryu S."/>
            <person name="Kim W."/>
        </authorList>
    </citation>
    <scope>NUCLEOTIDE SEQUENCE [LARGE SCALE GENOMIC DNA]</scope>
    <source>
        <tissue evidence="2">Muscle</tissue>
    </source>
</reference>
<sequence>MLDPARCMSQQQQQKEEEEEEEEEVQRGGRDKEELGKAGKALKQQITKSILPYKEGTCLTKTTPFNNTLLHKSESRKEK</sequence>
<dbReference type="AlphaFoldDB" id="A0A5B7K2E1"/>
<keyword evidence="3" id="KW-1185">Reference proteome</keyword>
<gene>
    <name evidence="2" type="ORF">E2C01_098196</name>
</gene>